<sequence length="94" mass="10446">MLTKKEVQKIASLARINLTEKELERHAETISAVLDYMKILNEAPTDGVLPTCQVTGLANVARADEIKKSDFSTELVKQMNGAQNNKLKVSKVFE</sequence>
<dbReference type="Pfam" id="PF02686">
    <property type="entry name" value="GatC"/>
    <property type="match status" value="1"/>
</dbReference>
<comment type="catalytic activity">
    <reaction evidence="1">
        <text>L-aspartyl-tRNA(Asn) + L-glutamine + ATP + H2O = L-asparaginyl-tRNA(Asn) + L-glutamate + ADP + phosphate + 2 H(+)</text>
        <dbReference type="Rhea" id="RHEA:14513"/>
        <dbReference type="Rhea" id="RHEA-COMP:9674"/>
        <dbReference type="Rhea" id="RHEA-COMP:9677"/>
        <dbReference type="ChEBI" id="CHEBI:15377"/>
        <dbReference type="ChEBI" id="CHEBI:15378"/>
        <dbReference type="ChEBI" id="CHEBI:29985"/>
        <dbReference type="ChEBI" id="CHEBI:30616"/>
        <dbReference type="ChEBI" id="CHEBI:43474"/>
        <dbReference type="ChEBI" id="CHEBI:58359"/>
        <dbReference type="ChEBI" id="CHEBI:78515"/>
        <dbReference type="ChEBI" id="CHEBI:78516"/>
        <dbReference type="ChEBI" id="CHEBI:456216"/>
    </reaction>
</comment>
<name>A0A2M6W3I6_9BACT</name>
<keyword evidence="1 2" id="KW-0436">Ligase</keyword>
<keyword evidence="1" id="KW-0648">Protein biosynthesis</keyword>
<reference evidence="3" key="1">
    <citation type="submission" date="2017-09" db="EMBL/GenBank/DDBJ databases">
        <title>Depth-based differentiation of microbial function through sediment-hosted aquifers and enrichment of novel symbionts in the deep terrestrial subsurface.</title>
        <authorList>
            <person name="Probst A.J."/>
            <person name="Ladd B."/>
            <person name="Jarett J.K."/>
            <person name="Geller-Mcgrath D.E."/>
            <person name="Sieber C.M.K."/>
            <person name="Emerson J.B."/>
            <person name="Anantharaman K."/>
            <person name="Thomas B.C."/>
            <person name="Malmstrom R."/>
            <person name="Stieglmeier M."/>
            <person name="Klingl A."/>
            <person name="Woyke T."/>
            <person name="Ryan C.M."/>
            <person name="Banfield J.F."/>
        </authorList>
    </citation>
    <scope>NUCLEOTIDE SEQUENCE [LARGE SCALE GENOMIC DNA]</scope>
</reference>
<dbReference type="Proteomes" id="UP000231183">
    <property type="component" value="Unassembled WGS sequence"/>
</dbReference>
<keyword evidence="1" id="KW-0547">Nucleotide-binding</keyword>
<dbReference type="EMBL" id="PFBX01000035">
    <property type="protein sequence ID" value="PIT87364.1"/>
    <property type="molecule type" value="Genomic_DNA"/>
</dbReference>
<keyword evidence="2" id="KW-0808">Transferase</keyword>
<evidence type="ECO:0000313" key="2">
    <source>
        <dbReference type="EMBL" id="PIT87364.1"/>
    </source>
</evidence>
<organism evidence="2 3">
    <name type="scientific">Candidatus Magasanikbacteria bacterium CG10_big_fil_rev_8_21_14_0_10_40_10</name>
    <dbReference type="NCBI Taxonomy" id="1974648"/>
    <lineage>
        <taxon>Bacteria</taxon>
        <taxon>Candidatus Magasanikiibacteriota</taxon>
    </lineage>
</organism>
<gene>
    <name evidence="1 2" type="primary">gatC</name>
    <name evidence="2" type="ORF">COU31_03375</name>
</gene>
<dbReference type="InterPro" id="IPR003837">
    <property type="entry name" value="GatC"/>
</dbReference>
<dbReference type="GO" id="GO:0005524">
    <property type="term" value="F:ATP binding"/>
    <property type="evidence" value="ECO:0007669"/>
    <property type="project" value="UniProtKB-KW"/>
</dbReference>
<evidence type="ECO:0000313" key="3">
    <source>
        <dbReference type="Proteomes" id="UP000231183"/>
    </source>
</evidence>
<comment type="caution">
    <text evidence="2">The sequence shown here is derived from an EMBL/GenBank/DDBJ whole genome shotgun (WGS) entry which is preliminary data.</text>
</comment>
<dbReference type="NCBIfam" id="TIGR00135">
    <property type="entry name" value="gatC"/>
    <property type="match status" value="1"/>
</dbReference>
<dbReference type="EC" id="6.3.5.-" evidence="1"/>
<comment type="catalytic activity">
    <reaction evidence="1">
        <text>L-glutamyl-tRNA(Gln) + L-glutamine + ATP + H2O = L-glutaminyl-tRNA(Gln) + L-glutamate + ADP + phosphate + H(+)</text>
        <dbReference type="Rhea" id="RHEA:17521"/>
        <dbReference type="Rhea" id="RHEA-COMP:9681"/>
        <dbReference type="Rhea" id="RHEA-COMP:9684"/>
        <dbReference type="ChEBI" id="CHEBI:15377"/>
        <dbReference type="ChEBI" id="CHEBI:15378"/>
        <dbReference type="ChEBI" id="CHEBI:29985"/>
        <dbReference type="ChEBI" id="CHEBI:30616"/>
        <dbReference type="ChEBI" id="CHEBI:43474"/>
        <dbReference type="ChEBI" id="CHEBI:58359"/>
        <dbReference type="ChEBI" id="CHEBI:78520"/>
        <dbReference type="ChEBI" id="CHEBI:78521"/>
        <dbReference type="ChEBI" id="CHEBI:456216"/>
    </reaction>
</comment>
<accession>A0A2M6W3I6</accession>
<dbReference type="GO" id="GO:0050567">
    <property type="term" value="F:glutaminyl-tRNA synthase (glutamine-hydrolyzing) activity"/>
    <property type="evidence" value="ECO:0007669"/>
    <property type="project" value="UniProtKB-UniRule"/>
</dbReference>
<dbReference type="InterPro" id="IPR036113">
    <property type="entry name" value="Asp/Glu-ADT_sf_sub_c"/>
</dbReference>
<dbReference type="HAMAP" id="MF_00122">
    <property type="entry name" value="GatC"/>
    <property type="match status" value="1"/>
</dbReference>
<dbReference type="GO" id="GO:0006412">
    <property type="term" value="P:translation"/>
    <property type="evidence" value="ECO:0007669"/>
    <property type="project" value="UniProtKB-UniRule"/>
</dbReference>
<dbReference type="GO" id="GO:0050566">
    <property type="term" value="F:asparaginyl-tRNA synthase (glutamine-hydrolyzing) activity"/>
    <property type="evidence" value="ECO:0007669"/>
    <property type="project" value="RHEA"/>
</dbReference>
<comment type="similarity">
    <text evidence="1">Belongs to the GatC family.</text>
</comment>
<comment type="subunit">
    <text evidence="1">Heterotrimer of A, B and C subunits.</text>
</comment>
<dbReference type="Gene3D" id="1.10.20.60">
    <property type="entry name" value="Glu-tRNAGln amidotransferase C subunit, N-terminal domain"/>
    <property type="match status" value="1"/>
</dbReference>
<dbReference type="SUPFAM" id="SSF141000">
    <property type="entry name" value="Glu-tRNAGln amidotransferase C subunit"/>
    <property type="match status" value="1"/>
</dbReference>
<keyword evidence="1" id="KW-0067">ATP-binding</keyword>
<dbReference type="GO" id="GO:0016740">
    <property type="term" value="F:transferase activity"/>
    <property type="evidence" value="ECO:0007669"/>
    <property type="project" value="UniProtKB-KW"/>
</dbReference>
<protein>
    <recommendedName>
        <fullName evidence="1">Aspartyl/glutamyl-tRNA(Asn/Gln) amidotransferase subunit C</fullName>
        <shortName evidence="1">Asp/Glu-ADT subunit C</shortName>
        <ecNumber evidence="1">6.3.5.-</ecNumber>
    </recommendedName>
</protein>
<dbReference type="GO" id="GO:0006450">
    <property type="term" value="P:regulation of translational fidelity"/>
    <property type="evidence" value="ECO:0007669"/>
    <property type="project" value="InterPro"/>
</dbReference>
<evidence type="ECO:0000256" key="1">
    <source>
        <dbReference type="HAMAP-Rule" id="MF_00122"/>
    </source>
</evidence>
<proteinExistence type="inferred from homology"/>
<dbReference type="AlphaFoldDB" id="A0A2M6W3I6"/>
<comment type="function">
    <text evidence="1">Allows the formation of correctly charged Asn-tRNA(Asn) or Gln-tRNA(Gln) through the transamidation of misacylated Asp-tRNA(Asn) or Glu-tRNA(Gln) in organisms which lack either or both of asparaginyl-tRNA or glutaminyl-tRNA synthetases. The reaction takes place in the presence of glutamine and ATP through an activated phospho-Asp-tRNA(Asn) or phospho-Glu-tRNA(Gln).</text>
</comment>